<dbReference type="EMBL" id="JACIFD010000001">
    <property type="protein sequence ID" value="MBB4070730.1"/>
    <property type="molecule type" value="Genomic_DNA"/>
</dbReference>
<dbReference type="InterPro" id="IPR033756">
    <property type="entry name" value="YlxH/NBP35"/>
</dbReference>
<dbReference type="Gene3D" id="3.30.300.130">
    <property type="entry name" value="Fe-S cluster assembly (FSCA)"/>
    <property type="match status" value="1"/>
</dbReference>
<evidence type="ECO:0000256" key="1">
    <source>
        <dbReference type="ARBA" id="ARBA00022723"/>
    </source>
</evidence>
<dbReference type="Gene3D" id="3.40.50.300">
    <property type="entry name" value="P-loop containing nucleotide triphosphate hydrolases"/>
    <property type="match status" value="1"/>
</dbReference>
<evidence type="ECO:0000256" key="2">
    <source>
        <dbReference type="ARBA" id="ARBA00022741"/>
    </source>
</evidence>
<dbReference type="InterPro" id="IPR019591">
    <property type="entry name" value="Mrp/NBP35_ATP-bd"/>
</dbReference>
<name>A0A840DDK8_9MICO</name>
<evidence type="ECO:0000256" key="3">
    <source>
        <dbReference type="ARBA" id="ARBA00022840"/>
    </source>
</evidence>
<dbReference type="Pfam" id="PF10609">
    <property type="entry name" value="ParA"/>
    <property type="match status" value="1"/>
</dbReference>
<keyword evidence="3 6" id="KW-0067">ATP-binding</keyword>
<keyword evidence="1 6" id="KW-0479">Metal-binding</keyword>
<dbReference type="GO" id="GO:0051539">
    <property type="term" value="F:4 iron, 4 sulfur cluster binding"/>
    <property type="evidence" value="ECO:0007669"/>
    <property type="project" value="TreeGrafter"/>
</dbReference>
<gene>
    <name evidence="8" type="ORF">F5897_000006</name>
</gene>
<accession>A0A840DDK8</accession>
<comment type="similarity">
    <text evidence="6">Belongs to the Mrp/NBP35 ATP-binding proteins family.</text>
</comment>
<dbReference type="SUPFAM" id="SSF52540">
    <property type="entry name" value="P-loop containing nucleoside triphosphate hydrolases"/>
    <property type="match status" value="1"/>
</dbReference>
<reference evidence="8" key="1">
    <citation type="submission" date="2020-08" db="EMBL/GenBank/DDBJ databases">
        <title>Sequencing the genomes of 1000 actinobacteria strains.</title>
        <authorList>
            <person name="Klenk H.-P."/>
        </authorList>
    </citation>
    <scope>NUCLEOTIDE SEQUENCE [LARGE SCALE GENOMIC DNA]</scope>
    <source>
        <strain evidence="8">DSM 27064</strain>
    </source>
</reference>
<dbReference type="Proteomes" id="UP000571183">
    <property type="component" value="Unassembled WGS sequence"/>
</dbReference>
<comment type="function">
    <text evidence="6">Binds and transfers iron-sulfur (Fe-S) clusters to target apoproteins. Can hydrolyze ATP.</text>
</comment>
<feature type="binding site" evidence="6">
    <location>
        <begin position="123"/>
        <end position="130"/>
    </location>
    <ligand>
        <name>ATP</name>
        <dbReference type="ChEBI" id="CHEBI:30616"/>
    </ligand>
</feature>
<dbReference type="HAMAP" id="MF_02040">
    <property type="entry name" value="Mrp_NBP35"/>
    <property type="match status" value="1"/>
</dbReference>
<protein>
    <recommendedName>
        <fullName evidence="6">Iron-sulfur cluster carrier protein</fullName>
    </recommendedName>
</protein>
<evidence type="ECO:0000256" key="4">
    <source>
        <dbReference type="ARBA" id="ARBA00023004"/>
    </source>
</evidence>
<dbReference type="GO" id="GO:0016887">
    <property type="term" value="F:ATP hydrolysis activity"/>
    <property type="evidence" value="ECO:0007669"/>
    <property type="project" value="UniProtKB-UniRule"/>
</dbReference>
<evidence type="ECO:0000256" key="5">
    <source>
        <dbReference type="ARBA" id="ARBA00023014"/>
    </source>
</evidence>
<evidence type="ECO:0000256" key="6">
    <source>
        <dbReference type="HAMAP-Rule" id="MF_02040"/>
    </source>
</evidence>
<dbReference type="Pfam" id="PF01883">
    <property type="entry name" value="FeS_assembly_P"/>
    <property type="match status" value="1"/>
</dbReference>
<evidence type="ECO:0000313" key="9">
    <source>
        <dbReference type="Proteomes" id="UP000571183"/>
    </source>
</evidence>
<keyword evidence="5 6" id="KW-0411">Iron-sulfur</keyword>
<proteinExistence type="inferred from homology"/>
<dbReference type="InterPro" id="IPR034904">
    <property type="entry name" value="FSCA_dom_sf"/>
</dbReference>
<dbReference type="CDD" id="cd02037">
    <property type="entry name" value="Mrp_NBP35"/>
    <property type="match status" value="1"/>
</dbReference>
<evidence type="ECO:0000313" key="8">
    <source>
        <dbReference type="EMBL" id="MBB4070730.1"/>
    </source>
</evidence>
<sequence>MTSQPAAISELHAAVQRAAATVLDPEIRKPLTELGMVPELTVSPTGVVTATLELTISGCPAATHIETALREALAAVPGVTQVELTVRVMTPERRAAFIAQLRGTKKQQFGADSLTRVLAVTSGKGGVGKSTLTVNLAAALSGLGYRVGILDADVFGFSIPGLLGLVKDGKTVIPTRVGDMILPPLAFNIKAISIGMFLGEKDQRTTAVSWRGPMLHRTIEQFLTDVHYGDLDFLLLDLPPGTGDIAISIGQLLPQAEVLVVTTPQQQAADVAIRSGILAAQTGQKLLGVVENMAGMLLPDGSVTEIFGSGGGAEVAATLTAHTGQNVPLLASLPLSPVFNTAATAATPAVLNAPQDPVVEQLQQLAVSIATRPESLAGKQLPLQFA</sequence>
<dbReference type="SUPFAM" id="SSF117916">
    <property type="entry name" value="Fe-S cluster assembly (FSCA) domain-like"/>
    <property type="match status" value="1"/>
</dbReference>
<dbReference type="GO" id="GO:0005524">
    <property type="term" value="F:ATP binding"/>
    <property type="evidence" value="ECO:0007669"/>
    <property type="project" value="UniProtKB-UniRule"/>
</dbReference>
<comment type="caution">
    <text evidence="8">The sequence shown here is derived from an EMBL/GenBank/DDBJ whole genome shotgun (WGS) entry which is preliminary data.</text>
</comment>
<keyword evidence="4 6" id="KW-0408">Iron</keyword>
<dbReference type="PANTHER" id="PTHR42961">
    <property type="entry name" value="IRON-SULFUR PROTEIN NUBPL"/>
    <property type="match status" value="1"/>
</dbReference>
<keyword evidence="6" id="KW-0378">Hydrolase</keyword>
<dbReference type="GO" id="GO:0140663">
    <property type="term" value="F:ATP-dependent FeS chaperone activity"/>
    <property type="evidence" value="ECO:0007669"/>
    <property type="project" value="InterPro"/>
</dbReference>
<dbReference type="AlphaFoldDB" id="A0A840DDK8"/>
<dbReference type="InterPro" id="IPR002744">
    <property type="entry name" value="MIP18-like"/>
</dbReference>
<keyword evidence="2 6" id="KW-0547">Nucleotide-binding</keyword>
<comment type="subunit">
    <text evidence="6">Homodimer.</text>
</comment>
<keyword evidence="9" id="KW-1185">Reference proteome</keyword>
<dbReference type="RefSeq" id="WP_183304050.1">
    <property type="nucleotide sequence ID" value="NZ_JACIFD010000001.1"/>
</dbReference>
<dbReference type="GO" id="GO:0046872">
    <property type="term" value="F:metal ion binding"/>
    <property type="evidence" value="ECO:0007669"/>
    <property type="project" value="UniProtKB-KW"/>
</dbReference>
<dbReference type="InterPro" id="IPR044304">
    <property type="entry name" value="NUBPL-like"/>
</dbReference>
<organism evidence="8 9">
    <name type="scientific">Canibacter oris</name>
    <dbReference type="NCBI Taxonomy" id="1365628"/>
    <lineage>
        <taxon>Bacteria</taxon>
        <taxon>Bacillati</taxon>
        <taxon>Actinomycetota</taxon>
        <taxon>Actinomycetes</taxon>
        <taxon>Micrococcales</taxon>
        <taxon>Microbacteriaceae</taxon>
        <taxon>Canibacter</taxon>
    </lineage>
</organism>
<dbReference type="InterPro" id="IPR027417">
    <property type="entry name" value="P-loop_NTPase"/>
</dbReference>
<feature type="domain" description="MIP18 family-like" evidence="7">
    <location>
        <begin position="13"/>
        <end position="83"/>
    </location>
</feature>
<dbReference type="PANTHER" id="PTHR42961:SF2">
    <property type="entry name" value="IRON-SULFUR PROTEIN NUBPL"/>
    <property type="match status" value="1"/>
</dbReference>
<dbReference type="GO" id="GO:0016226">
    <property type="term" value="P:iron-sulfur cluster assembly"/>
    <property type="evidence" value="ECO:0007669"/>
    <property type="project" value="InterPro"/>
</dbReference>
<evidence type="ECO:0000259" key="7">
    <source>
        <dbReference type="Pfam" id="PF01883"/>
    </source>
</evidence>